<keyword evidence="1" id="KW-0175">Coiled coil</keyword>
<reference evidence="2 3" key="1">
    <citation type="submission" date="2017-11" db="EMBL/GenBank/DDBJ databases">
        <title>Complete genome sequence of Herbaspirillum rubrisubalbicans DSM 11543.</title>
        <authorList>
            <person name="Chen M."/>
            <person name="An Q."/>
        </authorList>
    </citation>
    <scope>NUCLEOTIDE SEQUENCE [LARGE SCALE GENOMIC DNA]</scope>
    <source>
        <strain evidence="2 3">DSM 11543</strain>
    </source>
</reference>
<sequence>MFGLTSRLWSALATIIKLEDKVGRQSEALRQQQVRIENLTERVIRLETLLELIVRTNDFKRLN</sequence>
<evidence type="ECO:0000313" key="3">
    <source>
        <dbReference type="Proteomes" id="UP000269199"/>
    </source>
</evidence>
<protein>
    <submittedName>
        <fullName evidence="2">Uncharacterized protein</fullName>
    </submittedName>
</protein>
<dbReference type="EMBL" id="CP024996">
    <property type="protein sequence ID" value="AYR26822.1"/>
    <property type="molecule type" value="Genomic_DNA"/>
</dbReference>
<feature type="coiled-coil region" evidence="1">
    <location>
        <begin position="22"/>
        <end position="49"/>
    </location>
</feature>
<accession>A0AAD0UBG7</accession>
<proteinExistence type="predicted"/>
<evidence type="ECO:0000313" key="2">
    <source>
        <dbReference type="EMBL" id="AYR26822.1"/>
    </source>
</evidence>
<dbReference type="AlphaFoldDB" id="A0AAD0UBG7"/>
<evidence type="ECO:0000256" key="1">
    <source>
        <dbReference type="SAM" id="Coils"/>
    </source>
</evidence>
<name>A0AAD0UBG7_9BURK</name>
<organism evidence="2 3">
    <name type="scientific">Herbaspirillum rubrisubalbicans</name>
    <dbReference type="NCBI Taxonomy" id="80842"/>
    <lineage>
        <taxon>Bacteria</taxon>
        <taxon>Pseudomonadati</taxon>
        <taxon>Pseudomonadota</taxon>
        <taxon>Betaproteobacteria</taxon>
        <taxon>Burkholderiales</taxon>
        <taxon>Oxalobacteraceae</taxon>
        <taxon>Herbaspirillum</taxon>
    </lineage>
</organism>
<dbReference type="Proteomes" id="UP000269199">
    <property type="component" value="Chromosome"/>
</dbReference>
<gene>
    <name evidence="2" type="ORF">RC54_24670</name>
</gene>